<dbReference type="PANTHER" id="PTHR31174">
    <property type="entry name" value="SEED MATURATION FAMILY PROTEIN"/>
    <property type="match status" value="1"/>
</dbReference>
<evidence type="ECO:0000313" key="4">
    <source>
        <dbReference type="EMBL" id="KAF9591473.1"/>
    </source>
</evidence>
<sequence length="102" mass="11371">MIRILQSYFPLVHRVNVERSSLWHGSVVSRLYVVAIPMESVPNIKQRDVAVIQAAAQVRATYNNVITPGGVGAMAQYVATMNARIDRDEDKTKLADVVYILT</sequence>
<keyword evidence="2" id="KW-0677">Repeat</keyword>
<dbReference type="Proteomes" id="UP000631114">
    <property type="component" value="Unassembled WGS sequence"/>
</dbReference>
<evidence type="ECO:0000259" key="3">
    <source>
        <dbReference type="Pfam" id="PF04927"/>
    </source>
</evidence>
<reference evidence="4 5" key="1">
    <citation type="submission" date="2020-10" db="EMBL/GenBank/DDBJ databases">
        <title>The Coptis chinensis genome and diversification of protoberbering-type alkaloids.</title>
        <authorList>
            <person name="Wang B."/>
            <person name="Shu S."/>
            <person name="Song C."/>
            <person name="Liu Y."/>
        </authorList>
    </citation>
    <scope>NUCLEOTIDE SEQUENCE [LARGE SCALE GENOMIC DNA]</scope>
    <source>
        <strain evidence="4">HL-2020</strain>
        <tissue evidence="4">Leaf</tissue>
    </source>
</reference>
<dbReference type="EMBL" id="JADFTS010000008">
    <property type="protein sequence ID" value="KAF9591473.1"/>
    <property type="molecule type" value="Genomic_DNA"/>
</dbReference>
<dbReference type="AlphaFoldDB" id="A0A835LDH3"/>
<dbReference type="OrthoDB" id="2014755at2759"/>
<protein>
    <recommendedName>
        <fullName evidence="3">SMP domain-containing protein</fullName>
    </recommendedName>
</protein>
<dbReference type="PANTHER" id="PTHR31174:SF7">
    <property type="entry name" value="LATE EMBRYOGENESIS ABUNDANT PROTEIN 31-RELATED"/>
    <property type="match status" value="1"/>
</dbReference>
<comment type="caution">
    <text evidence="4">The sequence shown here is derived from an EMBL/GenBank/DDBJ whole genome shotgun (WGS) entry which is preliminary data.</text>
</comment>
<evidence type="ECO:0000256" key="2">
    <source>
        <dbReference type="ARBA" id="ARBA00022737"/>
    </source>
</evidence>
<organism evidence="4 5">
    <name type="scientific">Coptis chinensis</name>
    <dbReference type="NCBI Taxonomy" id="261450"/>
    <lineage>
        <taxon>Eukaryota</taxon>
        <taxon>Viridiplantae</taxon>
        <taxon>Streptophyta</taxon>
        <taxon>Embryophyta</taxon>
        <taxon>Tracheophyta</taxon>
        <taxon>Spermatophyta</taxon>
        <taxon>Magnoliopsida</taxon>
        <taxon>Ranunculales</taxon>
        <taxon>Ranunculaceae</taxon>
        <taxon>Coptidoideae</taxon>
        <taxon>Coptis</taxon>
    </lineage>
</organism>
<dbReference type="InterPro" id="IPR042971">
    <property type="entry name" value="LEA_SMP"/>
</dbReference>
<proteinExistence type="inferred from homology"/>
<gene>
    <name evidence="4" type="ORF">IFM89_004171</name>
</gene>
<dbReference type="Pfam" id="PF04927">
    <property type="entry name" value="SMP"/>
    <property type="match status" value="1"/>
</dbReference>
<feature type="domain" description="SMP" evidence="3">
    <location>
        <begin position="44"/>
        <end position="84"/>
    </location>
</feature>
<name>A0A835LDH3_9MAGN</name>
<evidence type="ECO:0000313" key="5">
    <source>
        <dbReference type="Proteomes" id="UP000631114"/>
    </source>
</evidence>
<dbReference type="InterPro" id="IPR007011">
    <property type="entry name" value="LEA_SMP_dom"/>
</dbReference>
<accession>A0A835LDH3</accession>
<comment type="similarity">
    <text evidence="1">Belongs to the LEA type SMP family.</text>
</comment>
<keyword evidence="5" id="KW-1185">Reference proteome</keyword>
<evidence type="ECO:0000256" key="1">
    <source>
        <dbReference type="ARBA" id="ARBA00010733"/>
    </source>
</evidence>